<accession>A0A081AYZ5</accession>
<reference evidence="1 2" key="1">
    <citation type="submission" date="2013-11" db="EMBL/GenBank/DDBJ databases">
        <title>The Genome Sequence of Phytophthora parasitica P1976.</title>
        <authorList>
            <consortium name="The Broad Institute Genomics Platform"/>
            <person name="Russ C."/>
            <person name="Tyler B."/>
            <person name="Panabieres F."/>
            <person name="Shan W."/>
            <person name="Tripathy S."/>
            <person name="Grunwald N."/>
            <person name="Machado M."/>
            <person name="Johnson C.S."/>
            <person name="Walker B."/>
            <person name="Young S."/>
            <person name="Zeng Q."/>
            <person name="Gargeya S."/>
            <person name="Fitzgerald M."/>
            <person name="Haas B."/>
            <person name="Abouelleil A."/>
            <person name="Allen A.W."/>
            <person name="Alvarado L."/>
            <person name="Arachchi H.M."/>
            <person name="Berlin A.M."/>
            <person name="Chapman S.B."/>
            <person name="Gainer-Dewar J."/>
            <person name="Goldberg J."/>
            <person name="Griggs A."/>
            <person name="Gujja S."/>
            <person name="Hansen M."/>
            <person name="Howarth C."/>
            <person name="Imamovic A."/>
            <person name="Ireland A."/>
            <person name="Larimer J."/>
            <person name="McCowan C."/>
            <person name="Murphy C."/>
            <person name="Pearson M."/>
            <person name="Poon T.W."/>
            <person name="Priest M."/>
            <person name="Roberts A."/>
            <person name="Saif S."/>
            <person name="Shea T."/>
            <person name="Sisk P."/>
            <person name="Sykes S."/>
            <person name="Wortman J."/>
            <person name="Nusbaum C."/>
            <person name="Birren B."/>
        </authorList>
    </citation>
    <scope>NUCLEOTIDE SEQUENCE [LARGE SCALE GENOMIC DNA]</scope>
    <source>
        <strain evidence="1 2">P1976</strain>
    </source>
</reference>
<dbReference type="Proteomes" id="UP000028582">
    <property type="component" value="Unassembled WGS sequence"/>
</dbReference>
<gene>
    <name evidence="1" type="ORF">F444_01957</name>
</gene>
<name>A0A081AYZ5_PHYNI</name>
<proteinExistence type="predicted"/>
<dbReference type="EMBL" id="ANJA01000361">
    <property type="protein sequence ID" value="ETO84106.1"/>
    <property type="molecule type" value="Genomic_DNA"/>
</dbReference>
<organism evidence="1 2">
    <name type="scientific">Phytophthora nicotianae P1976</name>
    <dbReference type="NCBI Taxonomy" id="1317066"/>
    <lineage>
        <taxon>Eukaryota</taxon>
        <taxon>Sar</taxon>
        <taxon>Stramenopiles</taxon>
        <taxon>Oomycota</taxon>
        <taxon>Peronosporomycetes</taxon>
        <taxon>Peronosporales</taxon>
        <taxon>Peronosporaceae</taxon>
        <taxon>Phytophthora</taxon>
    </lineage>
</organism>
<dbReference type="AlphaFoldDB" id="A0A081AYZ5"/>
<comment type="caution">
    <text evidence="1">The sequence shown here is derived from an EMBL/GenBank/DDBJ whole genome shotgun (WGS) entry which is preliminary data.</text>
</comment>
<evidence type="ECO:0000313" key="1">
    <source>
        <dbReference type="EMBL" id="ETO84106.1"/>
    </source>
</evidence>
<sequence>MKHKDNFGGAGRGGLQLVKHDGEELNLLFVMDLCQKARQNLYSGYCRVLHAEVSRNLVCYNAEGSPCRSIGDGETSAREGHQFLSALVLKLEHVRGHQASVLRCKLLERGDSPCPSALVVVLNTRGVPGPRCLGDDVVDAKGPPVSVDVLGALQVTRSTRDNLPVEFTYPNWEPVVGAEFQMHLPSFTVNTGLGRRGGDG</sequence>
<protein>
    <submittedName>
        <fullName evidence="1">Uncharacterized protein</fullName>
    </submittedName>
</protein>
<evidence type="ECO:0000313" key="2">
    <source>
        <dbReference type="Proteomes" id="UP000028582"/>
    </source>
</evidence>